<dbReference type="PRINTS" id="PR00463">
    <property type="entry name" value="EP450I"/>
</dbReference>
<keyword evidence="2" id="KW-0349">Heme</keyword>
<comment type="caution">
    <text evidence="3">The sequence shown here is derived from an EMBL/GenBank/DDBJ whole genome shotgun (WGS) entry which is preliminary data.</text>
</comment>
<dbReference type="SUPFAM" id="SSF48264">
    <property type="entry name" value="Cytochrome P450"/>
    <property type="match status" value="1"/>
</dbReference>
<dbReference type="GO" id="GO:0004497">
    <property type="term" value="F:monooxygenase activity"/>
    <property type="evidence" value="ECO:0007669"/>
    <property type="project" value="InterPro"/>
</dbReference>
<dbReference type="GO" id="GO:0016705">
    <property type="term" value="F:oxidoreductase activity, acting on paired donors, with incorporation or reduction of molecular oxygen"/>
    <property type="evidence" value="ECO:0007669"/>
    <property type="project" value="InterPro"/>
</dbReference>
<keyword evidence="4" id="KW-1185">Reference proteome</keyword>
<keyword evidence="2" id="KW-0479">Metal-binding</keyword>
<gene>
    <name evidence="3" type="ORF">LTR05_001986</name>
</gene>
<dbReference type="EMBL" id="JAVRRJ010000002">
    <property type="protein sequence ID" value="KAK5087771.1"/>
    <property type="molecule type" value="Genomic_DNA"/>
</dbReference>
<sequence length="477" mass="53770">MWQTAYSHSVRLQQMKNRKVDYFANTLLSYFKLPSHDRELSLTNIDPGTRKRQVGGGPIVVPTTPEAVMEIVNARSYDWHKPGPDARLLRRILGNGLVVAEGQSHKSMRKAVAPAFSGKQIRDLVPLFYKKGRAFVEVLADKAPDGAVEMTTQMSKVTLDIIGSTGIGMDFDTINNQDNKLAQLYEIITGPDRGPIVLFFLINAFLPPVLVENMYGTRYARVANAVRTLRYEVRGLLQEKKQSLEMKQQNDIIATIMRSGDFSDDYLCDQLLTFFAAGHDTTAVSLTWTLYLLSLHAEKQDVLRNECQKLGDPNKLDAEELEHLPYLNAVCNEVLRLYPPVPGTTRRAVVDTKVRGQVLPKGTFCFIPMWTINRLPSLWGDDVNDFRPERWLDGPQASLGGAESAYAFLTFLYGPRSCIGQQFARVEMKCLLLALILRFRFELEDPEAEVKMTGFVTIKPANGLRLKLHDLAKETKN</sequence>
<dbReference type="CDD" id="cd11069">
    <property type="entry name" value="CYP_FUM15-like"/>
    <property type="match status" value="1"/>
</dbReference>
<organism evidence="3 4">
    <name type="scientific">Lithohypha guttulata</name>
    <dbReference type="NCBI Taxonomy" id="1690604"/>
    <lineage>
        <taxon>Eukaryota</taxon>
        <taxon>Fungi</taxon>
        <taxon>Dikarya</taxon>
        <taxon>Ascomycota</taxon>
        <taxon>Pezizomycotina</taxon>
        <taxon>Eurotiomycetes</taxon>
        <taxon>Chaetothyriomycetidae</taxon>
        <taxon>Chaetothyriales</taxon>
        <taxon>Trichomeriaceae</taxon>
        <taxon>Lithohypha</taxon>
    </lineage>
</organism>
<dbReference type="Pfam" id="PF00067">
    <property type="entry name" value="p450"/>
    <property type="match status" value="1"/>
</dbReference>
<comment type="similarity">
    <text evidence="1">Belongs to the cytochrome P450 family.</text>
</comment>
<reference evidence="3 4" key="1">
    <citation type="submission" date="2023-08" db="EMBL/GenBank/DDBJ databases">
        <title>Black Yeasts Isolated from many extreme environments.</title>
        <authorList>
            <person name="Coleine C."/>
            <person name="Stajich J.E."/>
            <person name="Selbmann L."/>
        </authorList>
    </citation>
    <scope>NUCLEOTIDE SEQUENCE [LARGE SCALE GENOMIC DNA]</scope>
    <source>
        <strain evidence="3 4">CCFEE 5910</strain>
    </source>
</reference>
<comment type="cofactor">
    <cofactor evidence="2">
        <name>heme</name>
        <dbReference type="ChEBI" id="CHEBI:30413"/>
    </cofactor>
</comment>
<dbReference type="InterPro" id="IPR001128">
    <property type="entry name" value="Cyt_P450"/>
</dbReference>
<evidence type="ECO:0000313" key="4">
    <source>
        <dbReference type="Proteomes" id="UP001309876"/>
    </source>
</evidence>
<dbReference type="InterPro" id="IPR002401">
    <property type="entry name" value="Cyt_P450_E_grp-I"/>
</dbReference>
<accession>A0AAN7T1Q4</accession>
<protein>
    <recommendedName>
        <fullName evidence="5">Cytochrome P450</fullName>
    </recommendedName>
</protein>
<dbReference type="GO" id="GO:0020037">
    <property type="term" value="F:heme binding"/>
    <property type="evidence" value="ECO:0007669"/>
    <property type="project" value="InterPro"/>
</dbReference>
<proteinExistence type="inferred from homology"/>
<dbReference type="Gene3D" id="1.10.630.10">
    <property type="entry name" value="Cytochrome P450"/>
    <property type="match status" value="1"/>
</dbReference>
<dbReference type="InterPro" id="IPR036396">
    <property type="entry name" value="Cyt_P450_sf"/>
</dbReference>
<dbReference type="PANTHER" id="PTHR24305">
    <property type="entry name" value="CYTOCHROME P450"/>
    <property type="match status" value="1"/>
</dbReference>
<dbReference type="InterPro" id="IPR050121">
    <property type="entry name" value="Cytochrome_P450_monoxygenase"/>
</dbReference>
<keyword evidence="2" id="KW-0408">Iron</keyword>
<name>A0AAN7T1Q4_9EURO</name>
<dbReference type="AlphaFoldDB" id="A0AAN7T1Q4"/>
<dbReference type="PANTHER" id="PTHR24305:SF166">
    <property type="entry name" value="CYTOCHROME P450 12A4, MITOCHONDRIAL-RELATED"/>
    <property type="match status" value="1"/>
</dbReference>
<feature type="binding site" description="axial binding residue" evidence="2">
    <location>
        <position position="418"/>
    </location>
    <ligand>
        <name>heme</name>
        <dbReference type="ChEBI" id="CHEBI:30413"/>
    </ligand>
    <ligandPart>
        <name>Fe</name>
        <dbReference type="ChEBI" id="CHEBI:18248"/>
    </ligandPart>
</feature>
<evidence type="ECO:0000313" key="3">
    <source>
        <dbReference type="EMBL" id="KAK5087771.1"/>
    </source>
</evidence>
<evidence type="ECO:0000256" key="1">
    <source>
        <dbReference type="ARBA" id="ARBA00010617"/>
    </source>
</evidence>
<dbReference type="PRINTS" id="PR00385">
    <property type="entry name" value="P450"/>
</dbReference>
<evidence type="ECO:0000256" key="2">
    <source>
        <dbReference type="PIRSR" id="PIRSR602401-1"/>
    </source>
</evidence>
<dbReference type="GO" id="GO:0005506">
    <property type="term" value="F:iron ion binding"/>
    <property type="evidence" value="ECO:0007669"/>
    <property type="project" value="InterPro"/>
</dbReference>
<evidence type="ECO:0008006" key="5">
    <source>
        <dbReference type="Google" id="ProtNLM"/>
    </source>
</evidence>
<dbReference type="Proteomes" id="UP001309876">
    <property type="component" value="Unassembled WGS sequence"/>
</dbReference>